<proteinExistence type="predicted"/>
<evidence type="ECO:0000313" key="1">
    <source>
        <dbReference type="EMBL" id="GGJ42685.1"/>
    </source>
</evidence>
<name>A0A917L4M9_9ACTN</name>
<dbReference type="EMBL" id="BMMU01000014">
    <property type="protein sequence ID" value="GGJ42685.1"/>
    <property type="molecule type" value="Genomic_DNA"/>
</dbReference>
<organism evidence="1 2">
    <name type="scientific">Streptomyces lacrimifluminis</name>
    <dbReference type="NCBI Taxonomy" id="1500077"/>
    <lineage>
        <taxon>Bacteria</taxon>
        <taxon>Bacillati</taxon>
        <taxon>Actinomycetota</taxon>
        <taxon>Actinomycetes</taxon>
        <taxon>Kitasatosporales</taxon>
        <taxon>Streptomycetaceae</taxon>
        <taxon>Streptomyces</taxon>
    </lineage>
</organism>
<dbReference type="AlphaFoldDB" id="A0A917L4M9"/>
<evidence type="ECO:0000313" key="2">
    <source>
        <dbReference type="Proteomes" id="UP000625682"/>
    </source>
</evidence>
<reference evidence="1" key="2">
    <citation type="submission" date="2020-09" db="EMBL/GenBank/DDBJ databases">
        <authorList>
            <person name="Sun Q."/>
            <person name="Zhou Y."/>
        </authorList>
    </citation>
    <scope>NUCLEOTIDE SEQUENCE</scope>
    <source>
        <strain evidence="1">CGMCC 4.7272</strain>
    </source>
</reference>
<sequence>MCSPNSAATDGTAPALHVAAACCVEAPTADTKLAGVCRTSGIGFRQLVARPSNRPPCPSSLDVVGAELLVGVTAMGRLTALDGAVPLAGDD</sequence>
<comment type="caution">
    <text evidence="1">The sequence shown here is derived from an EMBL/GenBank/DDBJ whole genome shotgun (WGS) entry which is preliminary data.</text>
</comment>
<reference evidence="1" key="1">
    <citation type="journal article" date="2014" name="Int. J. Syst. Evol. Microbiol.">
        <title>Complete genome sequence of Corynebacterium casei LMG S-19264T (=DSM 44701T), isolated from a smear-ripened cheese.</title>
        <authorList>
            <consortium name="US DOE Joint Genome Institute (JGI-PGF)"/>
            <person name="Walter F."/>
            <person name="Albersmeier A."/>
            <person name="Kalinowski J."/>
            <person name="Ruckert C."/>
        </authorList>
    </citation>
    <scope>NUCLEOTIDE SEQUENCE</scope>
    <source>
        <strain evidence="1">CGMCC 4.7272</strain>
    </source>
</reference>
<protein>
    <submittedName>
        <fullName evidence="1">Uncharacterized protein</fullName>
    </submittedName>
</protein>
<gene>
    <name evidence="1" type="ORF">GCM10012282_44400</name>
</gene>
<dbReference type="Proteomes" id="UP000625682">
    <property type="component" value="Unassembled WGS sequence"/>
</dbReference>
<accession>A0A917L4M9</accession>
<keyword evidence="2" id="KW-1185">Reference proteome</keyword>